<protein>
    <submittedName>
        <fullName evidence="3">Histidine phosphatase family protein</fullName>
    </submittedName>
</protein>
<feature type="active site" description="Proton donor/acceptor" evidence="1">
    <location>
        <position position="84"/>
    </location>
</feature>
<dbReference type="EMBL" id="MTLA01000334">
    <property type="protein sequence ID" value="OOP66294.1"/>
    <property type="molecule type" value="Genomic_DNA"/>
</dbReference>
<comment type="caution">
    <text evidence="3">The sequence shown here is derived from an EMBL/GenBank/DDBJ whole genome shotgun (WGS) entry which is preliminary data.</text>
</comment>
<feature type="binding site" evidence="2">
    <location>
        <begin position="8"/>
        <end position="15"/>
    </location>
    <ligand>
        <name>substrate</name>
    </ligand>
</feature>
<evidence type="ECO:0000256" key="2">
    <source>
        <dbReference type="PIRSR" id="PIRSR613078-2"/>
    </source>
</evidence>
<dbReference type="PANTHER" id="PTHR48100">
    <property type="entry name" value="BROAD-SPECIFICITY PHOSPHATASE YOR283W-RELATED"/>
    <property type="match status" value="1"/>
</dbReference>
<proteinExistence type="predicted"/>
<dbReference type="InterPro" id="IPR029033">
    <property type="entry name" value="His_PPase_superfam"/>
</dbReference>
<dbReference type="Proteomes" id="UP000189761">
    <property type="component" value="Unassembled WGS sequence"/>
</dbReference>
<dbReference type="Gene3D" id="3.40.50.1240">
    <property type="entry name" value="Phosphoglycerate mutase-like"/>
    <property type="match status" value="1"/>
</dbReference>
<accession>A0A8E2LDN0</accession>
<feature type="active site" description="Tele-phosphohistidine intermediate" evidence="1">
    <location>
        <position position="9"/>
    </location>
</feature>
<dbReference type="Pfam" id="PF00300">
    <property type="entry name" value="His_Phos_1"/>
    <property type="match status" value="1"/>
</dbReference>
<organism evidence="3 4">
    <name type="scientific">Heyndrickxia oleronia</name>
    <dbReference type="NCBI Taxonomy" id="38875"/>
    <lineage>
        <taxon>Bacteria</taxon>
        <taxon>Bacillati</taxon>
        <taxon>Bacillota</taxon>
        <taxon>Bacilli</taxon>
        <taxon>Bacillales</taxon>
        <taxon>Bacillaceae</taxon>
        <taxon>Heyndrickxia</taxon>
    </lineage>
</organism>
<dbReference type="GO" id="GO:0016791">
    <property type="term" value="F:phosphatase activity"/>
    <property type="evidence" value="ECO:0007669"/>
    <property type="project" value="TreeGrafter"/>
</dbReference>
<gene>
    <name evidence="3" type="ORF">BWZ43_21740</name>
</gene>
<dbReference type="InterPro" id="IPR013078">
    <property type="entry name" value="His_Pase_superF_clade-1"/>
</dbReference>
<dbReference type="InterPro" id="IPR050275">
    <property type="entry name" value="PGM_Phosphatase"/>
</dbReference>
<keyword evidence="4" id="KW-1185">Reference proteome</keyword>
<name>A0A8E2LDN0_9BACI</name>
<evidence type="ECO:0000256" key="1">
    <source>
        <dbReference type="PIRSR" id="PIRSR613078-1"/>
    </source>
</evidence>
<feature type="binding site" evidence="2">
    <location>
        <position position="59"/>
    </location>
    <ligand>
        <name>substrate</name>
    </ligand>
</feature>
<dbReference type="SMART" id="SM00855">
    <property type="entry name" value="PGAM"/>
    <property type="match status" value="1"/>
</dbReference>
<dbReference type="GO" id="GO:0005737">
    <property type="term" value="C:cytoplasm"/>
    <property type="evidence" value="ECO:0007669"/>
    <property type="project" value="TreeGrafter"/>
</dbReference>
<dbReference type="SUPFAM" id="SSF53254">
    <property type="entry name" value="Phosphoglycerate mutase-like"/>
    <property type="match status" value="1"/>
</dbReference>
<evidence type="ECO:0000313" key="3">
    <source>
        <dbReference type="EMBL" id="OOP66294.1"/>
    </source>
</evidence>
<reference evidence="3 4" key="1">
    <citation type="submission" date="2017-01" db="EMBL/GenBank/DDBJ databases">
        <title>Draft genome sequence of Bacillus oleronius.</title>
        <authorList>
            <person name="Allam M."/>
        </authorList>
    </citation>
    <scope>NUCLEOTIDE SEQUENCE [LARGE SCALE GENOMIC DNA]</scope>
    <source>
        <strain evidence="3 4">DSM 9356</strain>
    </source>
</reference>
<dbReference type="PANTHER" id="PTHR48100:SF1">
    <property type="entry name" value="HISTIDINE PHOSPHATASE FAMILY PROTEIN-RELATED"/>
    <property type="match status" value="1"/>
</dbReference>
<dbReference type="RefSeq" id="WP_071975762.1">
    <property type="nucleotide sequence ID" value="NZ_CP065424.1"/>
</dbReference>
<dbReference type="CDD" id="cd07067">
    <property type="entry name" value="HP_PGM_like"/>
    <property type="match status" value="1"/>
</dbReference>
<sequence>MATIGLIRHGITDWNELGKAQGVSDLSLNDLGRSQAKRLGQRHSQDEDWDMLITSNLLRAVETARIIGNIINRPISSIDNRIREINCGMIEGTTDEERINKWGRNWCNLELGIENFENVATRGLDFLEDIERLYKNKRVLAVSHGALIGLTLQRLLPEEFQTTYIENTSLTIIRKNEDRWRCQLYNCTIHLK</sequence>
<dbReference type="AlphaFoldDB" id="A0A8E2LDN0"/>
<evidence type="ECO:0000313" key="4">
    <source>
        <dbReference type="Proteomes" id="UP000189761"/>
    </source>
</evidence>